<dbReference type="SUPFAM" id="SSF55874">
    <property type="entry name" value="ATPase domain of HSP90 chaperone/DNA topoisomerase II/histidine kinase"/>
    <property type="match status" value="1"/>
</dbReference>
<feature type="domain" description="Histidine kinase" evidence="15">
    <location>
        <begin position="256"/>
        <end position="467"/>
    </location>
</feature>
<dbReference type="InterPro" id="IPR003661">
    <property type="entry name" value="HisK_dim/P_dom"/>
</dbReference>
<evidence type="ECO:0000256" key="3">
    <source>
        <dbReference type="ARBA" id="ARBA00012438"/>
    </source>
</evidence>
<keyword evidence="18" id="KW-1185">Reference proteome</keyword>
<dbReference type="InterPro" id="IPR050398">
    <property type="entry name" value="HssS/ArlS-like"/>
</dbReference>
<dbReference type="Pfam" id="PF02518">
    <property type="entry name" value="HATPase_c"/>
    <property type="match status" value="1"/>
</dbReference>
<dbReference type="InterPro" id="IPR036890">
    <property type="entry name" value="HATPase_C_sf"/>
</dbReference>
<dbReference type="SMART" id="SM00304">
    <property type="entry name" value="HAMP"/>
    <property type="match status" value="1"/>
</dbReference>
<reference evidence="17 18" key="1">
    <citation type="submission" date="2019-10" db="EMBL/GenBank/DDBJ databases">
        <title>Alkalibaculum tamaniensis sp.nov., a new alkaliphilic acetogen, isolated on methoxylated aromatics from a mud volcano.</title>
        <authorList>
            <person name="Khomyakova M.A."/>
            <person name="Merkel A.Y."/>
            <person name="Bonch-Osmolovskaya E.A."/>
            <person name="Slobodkin A.I."/>
        </authorList>
    </citation>
    <scope>NUCLEOTIDE SEQUENCE [LARGE SCALE GENOMIC DNA]</scope>
    <source>
        <strain evidence="17 18">M08DMB</strain>
    </source>
</reference>
<dbReference type="CDD" id="cd00082">
    <property type="entry name" value="HisKA"/>
    <property type="match status" value="1"/>
</dbReference>
<dbReference type="CDD" id="cd06225">
    <property type="entry name" value="HAMP"/>
    <property type="match status" value="1"/>
</dbReference>
<organism evidence="17 18">
    <name type="scientific">Alkalibaculum sporogenes</name>
    <dbReference type="NCBI Taxonomy" id="2655001"/>
    <lineage>
        <taxon>Bacteria</taxon>
        <taxon>Bacillati</taxon>
        <taxon>Bacillota</taxon>
        <taxon>Clostridia</taxon>
        <taxon>Eubacteriales</taxon>
        <taxon>Eubacteriaceae</taxon>
        <taxon>Alkalibaculum</taxon>
    </lineage>
</organism>
<keyword evidence="13 14" id="KW-0472">Membrane</keyword>
<evidence type="ECO:0000256" key="14">
    <source>
        <dbReference type="SAM" id="Phobius"/>
    </source>
</evidence>
<name>A0A6A7K4W9_9FIRM</name>
<dbReference type="InterPro" id="IPR004358">
    <property type="entry name" value="Sig_transdc_His_kin-like_C"/>
</dbReference>
<dbReference type="PROSITE" id="PS50109">
    <property type="entry name" value="HIS_KIN"/>
    <property type="match status" value="1"/>
</dbReference>
<dbReference type="GO" id="GO:0000155">
    <property type="term" value="F:phosphorelay sensor kinase activity"/>
    <property type="evidence" value="ECO:0007669"/>
    <property type="project" value="InterPro"/>
</dbReference>
<dbReference type="Gene3D" id="1.10.287.130">
    <property type="match status" value="1"/>
</dbReference>
<dbReference type="Pfam" id="PF00672">
    <property type="entry name" value="HAMP"/>
    <property type="match status" value="1"/>
</dbReference>
<dbReference type="Proteomes" id="UP000440004">
    <property type="component" value="Unassembled WGS sequence"/>
</dbReference>
<comment type="catalytic activity">
    <reaction evidence="1">
        <text>ATP + protein L-histidine = ADP + protein N-phospho-L-histidine.</text>
        <dbReference type="EC" id="2.7.13.3"/>
    </reaction>
</comment>
<feature type="domain" description="HAMP" evidence="16">
    <location>
        <begin position="189"/>
        <end position="241"/>
    </location>
</feature>
<evidence type="ECO:0000256" key="13">
    <source>
        <dbReference type="ARBA" id="ARBA00023136"/>
    </source>
</evidence>
<keyword evidence="9" id="KW-0418">Kinase</keyword>
<evidence type="ECO:0000256" key="8">
    <source>
        <dbReference type="ARBA" id="ARBA00022741"/>
    </source>
</evidence>
<protein>
    <recommendedName>
        <fullName evidence="3">histidine kinase</fullName>
        <ecNumber evidence="3">2.7.13.3</ecNumber>
    </recommendedName>
</protein>
<keyword evidence="6" id="KW-0808">Transferase</keyword>
<dbReference type="EC" id="2.7.13.3" evidence="3"/>
<dbReference type="PANTHER" id="PTHR45528:SF1">
    <property type="entry name" value="SENSOR HISTIDINE KINASE CPXA"/>
    <property type="match status" value="1"/>
</dbReference>
<evidence type="ECO:0000256" key="12">
    <source>
        <dbReference type="ARBA" id="ARBA00023012"/>
    </source>
</evidence>
<evidence type="ECO:0000256" key="10">
    <source>
        <dbReference type="ARBA" id="ARBA00022840"/>
    </source>
</evidence>
<sequence length="473" mass="53310">MNLFSKVFLCTLFILTLSLGVAGYYLISTSFNASLQRETDRALEQYQLIKFNLQSSILGANDKVRLSDETLTTLSQQTVEFAPEETLVGIYDGDTQSLISSDTDVPWTFEDIKHISQNQVHYQLLLTEDDNNFLVAVGAFTQSDQEVILCIARNINGVFFERSNLIRSYQTIYGIVLLISTVIMLGLFAILMYPIKKLTQATVRIAEGNYFERVKVTNRDEIGVLGVGFNRMAATIEAKIDELERNAHQKEDFVANFAHELKTPLTSVIGYADMIYQKDLSKNQLREAATYIISEGTHLEALSFKLLELTVLGRKDFVLEQFIADELLEDIKKSIAPLMEKKKMQLEFIAQTAYVYVEYDLIKTMLLNLIDNGVKAESTQIRILGEFKDDLYTITVADDGKGIPENELYRITEAFYTVDKSRSRQQHSVGLGLSIAARIAKIHGTQLQYTSKLGLGTEVSFVLSAKEVEHGES</sequence>
<dbReference type="SUPFAM" id="SSF158472">
    <property type="entry name" value="HAMP domain-like"/>
    <property type="match status" value="1"/>
</dbReference>
<evidence type="ECO:0000256" key="9">
    <source>
        <dbReference type="ARBA" id="ARBA00022777"/>
    </source>
</evidence>
<dbReference type="InterPro" id="IPR036097">
    <property type="entry name" value="HisK_dim/P_sf"/>
</dbReference>
<evidence type="ECO:0000256" key="7">
    <source>
        <dbReference type="ARBA" id="ARBA00022692"/>
    </source>
</evidence>
<comment type="subcellular location">
    <subcellularLocation>
        <location evidence="2">Cell membrane</location>
        <topology evidence="2">Multi-pass membrane protein</topology>
    </subcellularLocation>
</comment>
<dbReference type="InterPro" id="IPR003660">
    <property type="entry name" value="HAMP_dom"/>
</dbReference>
<evidence type="ECO:0000256" key="2">
    <source>
        <dbReference type="ARBA" id="ARBA00004651"/>
    </source>
</evidence>
<dbReference type="Pfam" id="PF00512">
    <property type="entry name" value="HisKA"/>
    <property type="match status" value="1"/>
</dbReference>
<keyword evidence="8" id="KW-0547">Nucleotide-binding</keyword>
<dbReference type="SMART" id="SM00387">
    <property type="entry name" value="HATPase_c"/>
    <property type="match status" value="1"/>
</dbReference>
<dbReference type="EMBL" id="WHNX01000001">
    <property type="protein sequence ID" value="MPW24297.1"/>
    <property type="molecule type" value="Genomic_DNA"/>
</dbReference>
<keyword evidence="10" id="KW-0067">ATP-binding</keyword>
<evidence type="ECO:0000256" key="4">
    <source>
        <dbReference type="ARBA" id="ARBA00022475"/>
    </source>
</evidence>
<dbReference type="Gene3D" id="3.30.565.10">
    <property type="entry name" value="Histidine kinase-like ATPase, C-terminal domain"/>
    <property type="match status" value="1"/>
</dbReference>
<evidence type="ECO:0000256" key="5">
    <source>
        <dbReference type="ARBA" id="ARBA00022553"/>
    </source>
</evidence>
<gene>
    <name evidence="17" type="ORF">GC105_00620</name>
</gene>
<dbReference type="PROSITE" id="PS50885">
    <property type="entry name" value="HAMP"/>
    <property type="match status" value="1"/>
</dbReference>
<dbReference type="PANTHER" id="PTHR45528">
    <property type="entry name" value="SENSOR HISTIDINE KINASE CPXA"/>
    <property type="match status" value="1"/>
</dbReference>
<proteinExistence type="predicted"/>
<dbReference type="CDD" id="cd00075">
    <property type="entry name" value="HATPase"/>
    <property type="match status" value="1"/>
</dbReference>
<evidence type="ECO:0000313" key="17">
    <source>
        <dbReference type="EMBL" id="MPW24297.1"/>
    </source>
</evidence>
<evidence type="ECO:0000313" key="18">
    <source>
        <dbReference type="Proteomes" id="UP000440004"/>
    </source>
</evidence>
<dbReference type="PRINTS" id="PR00344">
    <property type="entry name" value="BCTRLSENSOR"/>
</dbReference>
<keyword evidence="4" id="KW-1003">Cell membrane</keyword>
<accession>A0A6A7K4W9</accession>
<dbReference type="Gene3D" id="6.10.340.10">
    <property type="match status" value="1"/>
</dbReference>
<dbReference type="SUPFAM" id="SSF47384">
    <property type="entry name" value="Homodimeric domain of signal transducing histidine kinase"/>
    <property type="match status" value="1"/>
</dbReference>
<evidence type="ECO:0000259" key="15">
    <source>
        <dbReference type="PROSITE" id="PS50109"/>
    </source>
</evidence>
<evidence type="ECO:0000256" key="11">
    <source>
        <dbReference type="ARBA" id="ARBA00022989"/>
    </source>
</evidence>
<dbReference type="InterPro" id="IPR005467">
    <property type="entry name" value="His_kinase_dom"/>
</dbReference>
<keyword evidence="11 14" id="KW-1133">Transmembrane helix</keyword>
<keyword evidence="12" id="KW-0902">Two-component regulatory system</keyword>
<dbReference type="InterPro" id="IPR003594">
    <property type="entry name" value="HATPase_dom"/>
</dbReference>
<keyword evidence="5" id="KW-0597">Phosphoprotein</keyword>
<comment type="caution">
    <text evidence="17">The sequence shown here is derived from an EMBL/GenBank/DDBJ whole genome shotgun (WGS) entry which is preliminary data.</text>
</comment>
<dbReference type="GO" id="GO:0005524">
    <property type="term" value="F:ATP binding"/>
    <property type="evidence" value="ECO:0007669"/>
    <property type="project" value="UniProtKB-KW"/>
</dbReference>
<dbReference type="RefSeq" id="WP_152800644.1">
    <property type="nucleotide sequence ID" value="NZ_WHNX01000001.1"/>
</dbReference>
<feature type="transmembrane region" description="Helical" evidence="14">
    <location>
        <begin position="172"/>
        <end position="195"/>
    </location>
</feature>
<dbReference type="AlphaFoldDB" id="A0A6A7K4W9"/>
<dbReference type="GO" id="GO:0005886">
    <property type="term" value="C:plasma membrane"/>
    <property type="evidence" value="ECO:0007669"/>
    <property type="project" value="UniProtKB-SubCell"/>
</dbReference>
<dbReference type="SMART" id="SM00388">
    <property type="entry name" value="HisKA"/>
    <property type="match status" value="1"/>
</dbReference>
<evidence type="ECO:0000259" key="16">
    <source>
        <dbReference type="PROSITE" id="PS50885"/>
    </source>
</evidence>
<evidence type="ECO:0000256" key="1">
    <source>
        <dbReference type="ARBA" id="ARBA00000085"/>
    </source>
</evidence>
<keyword evidence="7 14" id="KW-0812">Transmembrane</keyword>
<evidence type="ECO:0000256" key="6">
    <source>
        <dbReference type="ARBA" id="ARBA00022679"/>
    </source>
</evidence>